<keyword evidence="6" id="KW-1185">Reference proteome</keyword>
<name>A0ABD1SHZ0_9LAMI</name>
<protein>
    <submittedName>
        <fullName evidence="5">Pathogenesis-related thaumatin superfamily protein</fullName>
    </submittedName>
</protein>
<dbReference type="Pfam" id="PF00314">
    <property type="entry name" value="Thaumatin"/>
    <property type="match status" value="1"/>
</dbReference>
<reference evidence="6" key="1">
    <citation type="submission" date="2024-07" db="EMBL/GenBank/DDBJ databases">
        <title>Two chromosome-level genome assemblies of Korean endemic species Abeliophyllum distichum and Forsythia ovata (Oleaceae).</title>
        <authorList>
            <person name="Jang H."/>
        </authorList>
    </citation>
    <scope>NUCLEOTIDE SEQUENCE [LARGE SCALE GENOMIC DNA]</scope>
</reference>
<dbReference type="PANTHER" id="PTHR31048">
    <property type="entry name" value="OS03G0233200 PROTEIN"/>
    <property type="match status" value="1"/>
</dbReference>
<feature type="disulfide bond" evidence="3">
    <location>
        <begin position="157"/>
        <end position="240"/>
    </location>
</feature>
<dbReference type="SUPFAM" id="SSF49870">
    <property type="entry name" value="Osmotin, thaumatin-like protein"/>
    <property type="match status" value="1"/>
</dbReference>
<keyword evidence="2 3" id="KW-1015">Disulfide bond</keyword>
<evidence type="ECO:0000256" key="4">
    <source>
        <dbReference type="SAM" id="SignalP"/>
    </source>
</evidence>
<accession>A0ABD1SHZ0</accession>
<dbReference type="PRINTS" id="PR00347">
    <property type="entry name" value="THAUMATIN"/>
</dbReference>
<dbReference type="SMART" id="SM00205">
    <property type="entry name" value="THN"/>
    <property type="match status" value="1"/>
</dbReference>
<dbReference type="Proteomes" id="UP001604336">
    <property type="component" value="Unassembled WGS sequence"/>
</dbReference>
<keyword evidence="4" id="KW-0732">Signal</keyword>
<dbReference type="FunFam" id="2.60.110.10:FF:000002">
    <property type="entry name" value="Thaumatin-like protein 1a"/>
    <property type="match status" value="1"/>
</dbReference>
<sequence>MVMHLLGKFVAFFLFLIWNLGSSGNSVAQSCTFYVTNKCPFPIWPATVANHGHPVLAKGGFNLAQGKTRQFSCPGDWSGRIWARTACNFSSGLKPACETGDCNGLLECNGVVGVPPATLVEFALQLNKSPPSFYDVSLVDGYNLPVSVATTPSMKKCHIGGCSKNLKTRCPSELQVVNKKGEVVACKSACLRFNRDQYCCRNEYGSPEKCKPNMYSKLFKDSCPSYISYAFDTPSPLVVCDSDMYNITFCPDKWGSQHVSE</sequence>
<dbReference type="PIRSF" id="PIRSF002703">
    <property type="entry name" value="Thaumatin"/>
    <property type="match status" value="1"/>
</dbReference>
<feature type="disulfide bond" evidence="3">
    <location>
        <begin position="39"/>
        <end position="250"/>
    </location>
</feature>
<feature type="disulfide bond" evidence="3">
    <location>
        <begin position="162"/>
        <end position="223"/>
    </location>
</feature>
<evidence type="ECO:0000313" key="6">
    <source>
        <dbReference type="Proteomes" id="UP001604336"/>
    </source>
</evidence>
<dbReference type="PROSITE" id="PS51367">
    <property type="entry name" value="THAUMATIN_2"/>
    <property type="match status" value="1"/>
</dbReference>
<dbReference type="InterPro" id="IPR037176">
    <property type="entry name" value="Osmotin/thaumatin-like_sf"/>
</dbReference>
<evidence type="ECO:0000256" key="1">
    <source>
        <dbReference type="ARBA" id="ARBA00010607"/>
    </source>
</evidence>
<proteinExistence type="inferred from homology"/>
<feature type="disulfide bond" evidence="3">
    <location>
        <begin position="87"/>
        <end position="97"/>
    </location>
</feature>
<organism evidence="5 6">
    <name type="scientific">Abeliophyllum distichum</name>
    <dbReference type="NCBI Taxonomy" id="126358"/>
    <lineage>
        <taxon>Eukaryota</taxon>
        <taxon>Viridiplantae</taxon>
        <taxon>Streptophyta</taxon>
        <taxon>Embryophyta</taxon>
        <taxon>Tracheophyta</taxon>
        <taxon>Spermatophyta</taxon>
        <taxon>Magnoliopsida</taxon>
        <taxon>eudicotyledons</taxon>
        <taxon>Gunneridae</taxon>
        <taxon>Pentapetalae</taxon>
        <taxon>asterids</taxon>
        <taxon>lamiids</taxon>
        <taxon>Lamiales</taxon>
        <taxon>Oleaceae</taxon>
        <taxon>Forsythieae</taxon>
        <taxon>Abeliophyllum</taxon>
    </lineage>
</organism>
<dbReference type="CDD" id="cd09218">
    <property type="entry name" value="TLP-PA"/>
    <property type="match status" value="1"/>
</dbReference>
<feature type="disulfide bond" evidence="3">
    <location>
        <begin position="200"/>
        <end position="210"/>
    </location>
</feature>
<dbReference type="Gene3D" id="2.60.110.10">
    <property type="entry name" value="Thaumatin"/>
    <property type="match status" value="1"/>
</dbReference>
<feature type="disulfide bond" evidence="3">
    <location>
        <begin position="170"/>
        <end position="186"/>
    </location>
</feature>
<comment type="similarity">
    <text evidence="1">Belongs to the thaumatin family.</text>
</comment>
<gene>
    <name evidence="5" type="ORF">Adt_25543</name>
</gene>
<dbReference type="InterPro" id="IPR001938">
    <property type="entry name" value="Thaumatin"/>
</dbReference>
<feature type="disulfide bond" evidence="3">
    <location>
        <begin position="190"/>
        <end position="199"/>
    </location>
</feature>
<evidence type="ECO:0000256" key="2">
    <source>
        <dbReference type="ARBA" id="ARBA00023157"/>
    </source>
</evidence>
<dbReference type="AlphaFoldDB" id="A0ABD1SHZ0"/>
<comment type="caution">
    <text evidence="5">The sequence shown here is derived from an EMBL/GenBank/DDBJ whole genome shotgun (WGS) entry which is preliminary data.</text>
</comment>
<feature type="chain" id="PRO_5044757738" evidence="4">
    <location>
        <begin position="29"/>
        <end position="261"/>
    </location>
</feature>
<dbReference type="EMBL" id="JBFOLK010000007">
    <property type="protein sequence ID" value="KAL2499993.1"/>
    <property type="molecule type" value="Genomic_DNA"/>
</dbReference>
<feature type="disulfide bond" evidence="3">
    <location>
        <begin position="102"/>
        <end position="108"/>
    </location>
</feature>
<feature type="signal peptide" evidence="4">
    <location>
        <begin position="1"/>
        <end position="28"/>
    </location>
</feature>
<evidence type="ECO:0000313" key="5">
    <source>
        <dbReference type="EMBL" id="KAL2499993.1"/>
    </source>
</evidence>
<evidence type="ECO:0000256" key="3">
    <source>
        <dbReference type="PIRSR" id="PIRSR002703-1"/>
    </source>
</evidence>